<keyword evidence="6 7" id="KW-0472">Membrane</keyword>
<evidence type="ECO:0000256" key="1">
    <source>
        <dbReference type="ARBA" id="ARBA00001947"/>
    </source>
</evidence>
<dbReference type="RefSeq" id="WP_146394961.1">
    <property type="nucleotide sequence ID" value="NZ_SJPJ01000001.1"/>
</dbReference>
<feature type="transmembrane region" description="Helical" evidence="7">
    <location>
        <begin position="387"/>
        <end position="408"/>
    </location>
</feature>
<feature type="transmembrane region" description="Helical" evidence="7">
    <location>
        <begin position="142"/>
        <end position="161"/>
    </location>
</feature>
<dbReference type="GO" id="GO:0004222">
    <property type="term" value="F:metalloendopeptidase activity"/>
    <property type="evidence" value="ECO:0007669"/>
    <property type="project" value="InterPro"/>
</dbReference>
<gene>
    <name evidence="9" type="ORF">CA13_12370</name>
</gene>
<feature type="transmembrane region" description="Helical" evidence="7">
    <location>
        <begin position="351"/>
        <end position="375"/>
    </location>
</feature>
<evidence type="ECO:0000256" key="3">
    <source>
        <dbReference type="ARBA" id="ARBA00007931"/>
    </source>
</evidence>
<dbReference type="InterPro" id="IPR001193">
    <property type="entry name" value="MBTPS2"/>
</dbReference>
<dbReference type="InterPro" id="IPR008915">
    <property type="entry name" value="Peptidase_M50"/>
</dbReference>
<keyword evidence="10" id="KW-1185">Reference proteome</keyword>
<sequence length="741" mass="82315">MSLPRLRPDLTWRQIAMGKATVWILRDPLTSDYFYVSDRERAILELADGDRSVEEIVSACSQRFAPDYVASESIVRFLGDADRSGLLCARLLDQRLEPNSLEEPIPAKPKPWSQPLAIRLPGVAVGQWLDGLMPRIRPFLQMPFAIVALLLIVIAIAIGLFQFDKIAEHVSVVASRRVSDLAILLFLAISATKLVHELAHAIACRAFGAECRQIGVMLLFGMPVLYCDVSDAWLLPERWKRIVVSAAGMLAELVIAAVATLIWIFIDDSSVRDVCVVVMVVCSVSTILFNGNPLLRYDGYYIFSDLIGVPNLGGEASAMIRRGLRRWVWGDAAASRLIDQGPKFQRKTSKLFLATYWLSSTIYRGMVYFAIGMIAFGAAEAANVDGFVSVVIMGLLITAVVRFAKPILEKPAGVRRGGYQPLGSRRRFFVTAIGSIIGVVGLFLPLPRSVTGPMSVVPREASEVFVTVAGRIDASATDGDRVKAGEPIARLSNADMQRERIKAESDLASRRVELASIESQLRGQFRQSEKLPVLLESIESLERRIELLHQDAERLTIHAPTAGRIYCTESRVRMVGSRNHREQMMPTWYATPMAAENRGAWLETGTTLCTIGSPDHYDGITLISEKQIAWVRPGQDVKVRMHDRQLGAVKGTVVEVASSPIERLPDEFAKDGTLSSRFRRSNESYYQVRIRLDRRGFSSNESDSSIAPLVIRSTAMIAIEVDKASIWQRLFSSERFGVDRF</sequence>
<comment type="cofactor">
    <cofactor evidence="1">
        <name>Zn(2+)</name>
        <dbReference type="ChEBI" id="CHEBI:29105"/>
    </cofactor>
</comment>
<dbReference type="GO" id="GO:0012505">
    <property type="term" value="C:endomembrane system"/>
    <property type="evidence" value="ECO:0007669"/>
    <property type="project" value="UniProtKB-SubCell"/>
</dbReference>
<dbReference type="Gene3D" id="2.40.30.170">
    <property type="match status" value="1"/>
</dbReference>
<dbReference type="GO" id="GO:0005737">
    <property type="term" value="C:cytoplasm"/>
    <property type="evidence" value="ECO:0007669"/>
    <property type="project" value="TreeGrafter"/>
</dbReference>
<dbReference type="Pfam" id="PF02163">
    <property type="entry name" value="Peptidase_M50"/>
    <property type="match status" value="1"/>
</dbReference>
<evidence type="ECO:0000313" key="9">
    <source>
        <dbReference type="EMBL" id="TWT79830.1"/>
    </source>
</evidence>
<dbReference type="OrthoDB" id="9759690at2"/>
<organism evidence="9 10">
    <name type="scientific">Novipirellula herctigrandis</name>
    <dbReference type="NCBI Taxonomy" id="2527986"/>
    <lineage>
        <taxon>Bacteria</taxon>
        <taxon>Pseudomonadati</taxon>
        <taxon>Planctomycetota</taxon>
        <taxon>Planctomycetia</taxon>
        <taxon>Pirellulales</taxon>
        <taxon>Pirellulaceae</taxon>
        <taxon>Novipirellula</taxon>
    </lineage>
</organism>
<evidence type="ECO:0000256" key="5">
    <source>
        <dbReference type="ARBA" id="ARBA00022989"/>
    </source>
</evidence>
<evidence type="ECO:0000256" key="4">
    <source>
        <dbReference type="ARBA" id="ARBA00022692"/>
    </source>
</evidence>
<evidence type="ECO:0000256" key="7">
    <source>
        <dbReference type="SAM" id="Phobius"/>
    </source>
</evidence>
<dbReference type="GO" id="GO:0016020">
    <property type="term" value="C:membrane"/>
    <property type="evidence" value="ECO:0007669"/>
    <property type="project" value="InterPro"/>
</dbReference>
<feature type="domain" description="Peptidase M50" evidence="8">
    <location>
        <begin position="186"/>
        <end position="391"/>
    </location>
</feature>
<keyword evidence="4 7" id="KW-0812">Transmembrane</keyword>
<feature type="transmembrane region" description="Helical" evidence="7">
    <location>
        <begin position="214"/>
        <end position="236"/>
    </location>
</feature>
<feature type="transmembrane region" description="Helical" evidence="7">
    <location>
        <begin position="242"/>
        <end position="266"/>
    </location>
</feature>
<evidence type="ECO:0000256" key="2">
    <source>
        <dbReference type="ARBA" id="ARBA00004127"/>
    </source>
</evidence>
<feature type="transmembrane region" description="Helical" evidence="7">
    <location>
        <begin position="181"/>
        <end position="202"/>
    </location>
</feature>
<protein>
    <submittedName>
        <fullName evidence="9">Peptidase family M50</fullName>
    </submittedName>
</protein>
<comment type="caution">
    <text evidence="9">The sequence shown here is derived from an EMBL/GenBank/DDBJ whole genome shotgun (WGS) entry which is preliminary data.</text>
</comment>
<evidence type="ECO:0000259" key="8">
    <source>
        <dbReference type="Pfam" id="PF02163"/>
    </source>
</evidence>
<comment type="subcellular location">
    <subcellularLocation>
        <location evidence="2">Endomembrane system</location>
        <topology evidence="2">Multi-pass membrane protein</topology>
    </subcellularLocation>
</comment>
<comment type="similarity">
    <text evidence="3">Belongs to the peptidase M50B family.</text>
</comment>
<dbReference type="Gene3D" id="1.10.10.1150">
    <property type="entry name" value="Coenzyme PQQ synthesis protein D (PqqD)"/>
    <property type="match status" value="1"/>
</dbReference>
<evidence type="ECO:0000313" key="10">
    <source>
        <dbReference type="Proteomes" id="UP000315010"/>
    </source>
</evidence>
<proteinExistence type="inferred from homology"/>
<keyword evidence="5 7" id="KW-1133">Transmembrane helix</keyword>
<name>A0A5C5YY44_9BACT</name>
<reference evidence="9 10" key="1">
    <citation type="submission" date="2019-02" db="EMBL/GenBank/DDBJ databases">
        <title>Deep-cultivation of Planctomycetes and their phenomic and genomic characterization uncovers novel biology.</title>
        <authorList>
            <person name="Wiegand S."/>
            <person name="Jogler M."/>
            <person name="Boedeker C."/>
            <person name="Pinto D."/>
            <person name="Vollmers J."/>
            <person name="Rivas-Marin E."/>
            <person name="Kohn T."/>
            <person name="Peeters S.H."/>
            <person name="Heuer A."/>
            <person name="Rast P."/>
            <person name="Oberbeckmann S."/>
            <person name="Bunk B."/>
            <person name="Jeske O."/>
            <person name="Meyerdierks A."/>
            <person name="Storesund J.E."/>
            <person name="Kallscheuer N."/>
            <person name="Luecker S."/>
            <person name="Lage O.M."/>
            <person name="Pohl T."/>
            <person name="Merkel B.J."/>
            <person name="Hornburger P."/>
            <person name="Mueller R.-W."/>
            <person name="Bruemmer F."/>
            <person name="Labrenz M."/>
            <person name="Spormann A.M."/>
            <person name="Op Den Camp H."/>
            <person name="Overmann J."/>
            <person name="Amann R."/>
            <person name="Jetten M.S.M."/>
            <person name="Mascher T."/>
            <person name="Medema M.H."/>
            <person name="Devos D.P."/>
            <person name="Kaster A.-K."/>
            <person name="Ovreas L."/>
            <person name="Rohde M."/>
            <person name="Galperin M.Y."/>
            <person name="Jogler C."/>
        </authorList>
    </citation>
    <scope>NUCLEOTIDE SEQUENCE [LARGE SCALE GENOMIC DNA]</scope>
    <source>
        <strain evidence="9 10">CA13</strain>
    </source>
</reference>
<evidence type="ECO:0000256" key="6">
    <source>
        <dbReference type="ARBA" id="ARBA00023136"/>
    </source>
</evidence>
<dbReference type="PANTHER" id="PTHR13325">
    <property type="entry name" value="PROTEASE M50 MEMBRANE-BOUND TRANSCRIPTION FACTOR SITE 2 PROTEASE"/>
    <property type="match status" value="1"/>
</dbReference>
<dbReference type="InterPro" id="IPR041881">
    <property type="entry name" value="PqqD_sf"/>
</dbReference>
<dbReference type="AlphaFoldDB" id="A0A5C5YY44"/>
<feature type="transmembrane region" description="Helical" evidence="7">
    <location>
        <begin position="428"/>
        <end position="446"/>
    </location>
</feature>
<dbReference type="PANTHER" id="PTHR13325:SF3">
    <property type="entry name" value="MEMBRANE-BOUND TRANSCRIPTION FACTOR SITE-2 PROTEASE"/>
    <property type="match status" value="1"/>
</dbReference>
<dbReference type="Proteomes" id="UP000315010">
    <property type="component" value="Unassembled WGS sequence"/>
</dbReference>
<accession>A0A5C5YY44</accession>
<feature type="transmembrane region" description="Helical" evidence="7">
    <location>
        <begin position="273"/>
        <end position="294"/>
    </location>
</feature>
<dbReference type="GO" id="GO:0031293">
    <property type="term" value="P:membrane protein intracellular domain proteolysis"/>
    <property type="evidence" value="ECO:0007669"/>
    <property type="project" value="TreeGrafter"/>
</dbReference>
<dbReference type="EMBL" id="SJPJ01000001">
    <property type="protein sequence ID" value="TWT79830.1"/>
    <property type="molecule type" value="Genomic_DNA"/>
</dbReference>